<dbReference type="SMART" id="SM01381">
    <property type="entry name" value="7TM_GPCR_Srsx"/>
    <property type="match status" value="1"/>
</dbReference>
<dbReference type="SUPFAM" id="SSF81321">
    <property type="entry name" value="Family A G protein-coupled receptor-like"/>
    <property type="match status" value="1"/>
</dbReference>
<evidence type="ECO:0000259" key="12">
    <source>
        <dbReference type="PROSITE" id="PS50262"/>
    </source>
</evidence>
<dbReference type="PROSITE" id="PS00237">
    <property type="entry name" value="G_PROTEIN_RECEP_F1_1"/>
    <property type="match status" value="1"/>
</dbReference>
<keyword evidence="6 11" id="KW-0472">Membrane</keyword>
<keyword evidence="2" id="KW-1003">Cell membrane</keyword>
<dbReference type="InterPro" id="IPR017452">
    <property type="entry name" value="GPCR_Rhodpsn_7TM"/>
</dbReference>
<keyword evidence="5 9" id="KW-0297">G-protein coupled receptor</keyword>
<sequence>MATPSFLLPVRTQTQTFVEVSLVALLFICAVSGNIIVCCAVYKKTNLRTIPNAIFVNLAVSNLLLALWQLPMLIITIIRGEWSFGEKLCNFYAFLDVALFAVSLFNLTAISVNRYFKIVKPSKYRSVFFKTSVIFMIVLIWCLAIFLSSGPFLGWGKYQFIPSKAICSISEKAHISFRITNYVVISCCILFIIGCYIKIAQVVRRHRRRIAVPNNRSQDEDPKQVPRPGPSRATTEPHVTELRGEDIHIARTVSVIVFLFCLSWVPNVTLNILVSRGVSVSREVRMFGVYMMFLDLVINPMTFGIRNREIRKMIKRLFCKN</sequence>
<evidence type="ECO:0000256" key="2">
    <source>
        <dbReference type="ARBA" id="ARBA00022475"/>
    </source>
</evidence>
<gene>
    <name evidence="13" type="ORF">PMEA_00012148</name>
</gene>
<dbReference type="Proteomes" id="UP001159428">
    <property type="component" value="Unassembled WGS sequence"/>
</dbReference>
<evidence type="ECO:0000313" key="14">
    <source>
        <dbReference type="Proteomes" id="UP001159428"/>
    </source>
</evidence>
<dbReference type="PANTHER" id="PTHR22752">
    <property type="entry name" value="G PROTEIN-COUPLED RECEPTOR"/>
    <property type="match status" value="1"/>
</dbReference>
<evidence type="ECO:0000256" key="3">
    <source>
        <dbReference type="ARBA" id="ARBA00022692"/>
    </source>
</evidence>
<feature type="region of interest" description="Disordered" evidence="10">
    <location>
        <begin position="213"/>
        <end position="237"/>
    </location>
</feature>
<dbReference type="AlphaFoldDB" id="A0AAU9WTC5"/>
<accession>A0AAU9WTC5</accession>
<feature type="transmembrane region" description="Helical" evidence="11">
    <location>
        <begin position="253"/>
        <end position="274"/>
    </location>
</feature>
<dbReference type="InterPro" id="IPR000276">
    <property type="entry name" value="GPCR_Rhodpsn"/>
</dbReference>
<name>A0AAU9WTC5_9CNID</name>
<dbReference type="CDD" id="cd00637">
    <property type="entry name" value="7tm_classA_rhodopsin-like"/>
    <property type="match status" value="1"/>
</dbReference>
<comment type="similarity">
    <text evidence="9">Belongs to the G-protein coupled receptor 1 family.</text>
</comment>
<dbReference type="GO" id="GO:0004930">
    <property type="term" value="F:G protein-coupled receptor activity"/>
    <property type="evidence" value="ECO:0007669"/>
    <property type="project" value="UniProtKB-KW"/>
</dbReference>
<feature type="transmembrane region" description="Helical" evidence="11">
    <location>
        <begin position="179"/>
        <end position="199"/>
    </location>
</feature>
<comment type="subcellular location">
    <subcellularLocation>
        <location evidence="1">Cell membrane</location>
        <topology evidence="1">Multi-pass membrane protein</topology>
    </subcellularLocation>
</comment>
<feature type="transmembrane region" description="Helical" evidence="11">
    <location>
        <begin position="286"/>
        <end position="305"/>
    </location>
</feature>
<evidence type="ECO:0000256" key="6">
    <source>
        <dbReference type="ARBA" id="ARBA00023136"/>
    </source>
</evidence>
<evidence type="ECO:0000256" key="8">
    <source>
        <dbReference type="ARBA" id="ARBA00023224"/>
    </source>
</evidence>
<protein>
    <recommendedName>
        <fullName evidence="12">G-protein coupled receptors family 1 profile domain-containing protein</fullName>
    </recommendedName>
</protein>
<dbReference type="Pfam" id="PF00001">
    <property type="entry name" value="7tm_1"/>
    <property type="match status" value="1"/>
</dbReference>
<reference evidence="13 14" key="1">
    <citation type="submission" date="2022-05" db="EMBL/GenBank/DDBJ databases">
        <authorList>
            <consortium name="Genoscope - CEA"/>
            <person name="William W."/>
        </authorList>
    </citation>
    <scope>NUCLEOTIDE SEQUENCE [LARGE SCALE GENOMIC DNA]</scope>
</reference>
<keyword evidence="7 9" id="KW-0675">Receptor</keyword>
<dbReference type="PROSITE" id="PS50262">
    <property type="entry name" value="G_PROTEIN_RECEP_F1_2"/>
    <property type="match status" value="1"/>
</dbReference>
<evidence type="ECO:0000256" key="7">
    <source>
        <dbReference type="ARBA" id="ARBA00023170"/>
    </source>
</evidence>
<feature type="transmembrane region" description="Helical" evidence="11">
    <location>
        <begin position="133"/>
        <end position="153"/>
    </location>
</feature>
<keyword evidence="3 9" id="KW-0812">Transmembrane</keyword>
<feature type="transmembrane region" description="Helical" evidence="11">
    <location>
        <begin position="20"/>
        <end position="42"/>
    </location>
</feature>
<evidence type="ECO:0000256" key="11">
    <source>
        <dbReference type="SAM" id="Phobius"/>
    </source>
</evidence>
<proteinExistence type="inferred from homology"/>
<organism evidence="13 14">
    <name type="scientific">Pocillopora meandrina</name>
    <dbReference type="NCBI Taxonomy" id="46732"/>
    <lineage>
        <taxon>Eukaryota</taxon>
        <taxon>Metazoa</taxon>
        <taxon>Cnidaria</taxon>
        <taxon>Anthozoa</taxon>
        <taxon>Hexacorallia</taxon>
        <taxon>Scleractinia</taxon>
        <taxon>Astrocoeniina</taxon>
        <taxon>Pocilloporidae</taxon>
        <taxon>Pocillopora</taxon>
    </lineage>
</organism>
<dbReference type="EMBL" id="CALNXJ010000021">
    <property type="protein sequence ID" value="CAH3125535.1"/>
    <property type="molecule type" value="Genomic_DNA"/>
</dbReference>
<feature type="transmembrane region" description="Helical" evidence="11">
    <location>
        <begin position="91"/>
        <end position="112"/>
    </location>
</feature>
<dbReference type="GO" id="GO:0005886">
    <property type="term" value="C:plasma membrane"/>
    <property type="evidence" value="ECO:0007669"/>
    <property type="project" value="UniProtKB-SubCell"/>
</dbReference>
<evidence type="ECO:0000313" key="13">
    <source>
        <dbReference type="EMBL" id="CAH3125535.1"/>
    </source>
</evidence>
<feature type="domain" description="G-protein coupled receptors family 1 profile" evidence="12">
    <location>
        <begin position="33"/>
        <end position="303"/>
    </location>
</feature>
<evidence type="ECO:0000256" key="10">
    <source>
        <dbReference type="SAM" id="MobiDB-lite"/>
    </source>
</evidence>
<comment type="caution">
    <text evidence="13">The sequence shown here is derived from an EMBL/GenBank/DDBJ whole genome shotgun (WGS) entry which is preliminary data.</text>
</comment>
<keyword evidence="14" id="KW-1185">Reference proteome</keyword>
<evidence type="ECO:0000256" key="4">
    <source>
        <dbReference type="ARBA" id="ARBA00022989"/>
    </source>
</evidence>
<evidence type="ECO:0000256" key="1">
    <source>
        <dbReference type="ARBA" id="ARBA00004651"/>
    </source>
</evidence>
<dbReference type="Gene3D" id="1.20.1070.10">
    <property type="entry name" value="Rhodopsin 7-helix transmembrane proteins"/>
    <property type="match status" value="1"/>
</dbReference>
<feature type="transmembrane region" description="Helical" evidence="11">
    <location>
        <begin position="54"/>
        <end position="79"/>
    </location>
</feature>
<keyword evidence="4 11" id="KW-1133">Transmembrane helix</keyword>
<dbReference type="PRINTS" id="PR00237">
    <property type="entry name" value="GPCRRHODOPSN"/>
</dbReference>
<evidence type="ECO:0000256" key="5">
    <source>
        <dbReference type="ARBA" id="ARBA00023040"/>
    </source>
</evidence>
<evidence type="ECO:0000256" key="9">
    <source>
        <dbReference type="RuleBase" id="RU000688"/>
    </source>
</evidence>
<keyword evidence="8 9" id="KW-0807">Transducer</keyword>